<dbReference type="EMBL" id="VJOL01000014">
    <property type="protein sequence ID" value="TSE30339.1"/>
    <property type="molecule type" value="Genomic_DNA"/>
</dbReference>
<evidence type="ECO:0000256" key="1">
    <source>
        <dbReference type="SAM" id="MobiDB-lite"/>
    </source>
</evidence>
<dbReference type="PROSITE" id="PS51318">
    <property type="entry name" value="TAT"/>
    <property type="match status" value="1"/>
</dbReference>
<name>A0A554X3C1_9BURK</name>
<dbReference type="Proteomes" id="UP000318542">
    <property type="component" value="Unassembled WGS sequence"/>
</dbReference>
<evidence type="ECO:0000313" key="3">
    <source>
        <dbReference type="Proteomes" id="UP000318542"/>
    </source>
</evidence>
<dbReference type="RefSeq" id="WP_246098925.1">
    <property type="nucleotide sequence ID" value="NZ_VJOL01000014.1"/>
</dbReference>
<comment type="caution">
    <text evidence="2">The sequence shown here is derived from an EMBL/GenBank/DDBJ whole genome shotgun (WGS) entry which is preliminary data.</text>
</comment>
<keyword evidence="3" id="KW-1185">Reference proteome</keyword>
<dbReference type="InterPro" id="IPR006311">
    <property type="entry name" value="TAT_signal"/>
</dbReference>
<evidence type="ECO:0000313" key="2">
    <source>
        <dbReference type="EMBL" id="TSE30339.1"/>
    </source>
</evidence>
<sequence length="75" mass="7861">MEPNSKPNTTLASTARRRWFGAVGAVGAAAAVASVVPVAQPGPVAQAQPQRPKPQRGGGYHASAHVEHYYRTARV</sequence>
<organism evidence="2 3">
    <name type="scientific">Tepidimonas thermarum</name>
    <dbReference type="NCBI Taxonomy" id="335431"/>
    <lineage>
        <taxon>Bacteria</taxon>
        <taxon>Pseudomonadati</taxon>
        <taxon>Pseudomonadota</taxon>
        <taxon>Betaproteobacteria</taxon>
        <taxon>Burkholderiales</taxon>
        <taxon>Tepidimonas</taxon>
    </lineage>
</organism>
<proteinExistence type="predicted"/>
<protein>
    <submittedName>
        <fullName evidence="2">Formate dehydrogenase region TAT target</fullName>
    </submittedName>
</protein>
<dbReference type="AlphaFoldDB" id="A0A554X3C1"/>
<gene>
    <name evidence="2" type="ORF">Tther_01043</name>
</gene>
<accession>A0A554X3C1</accession>
<reference evidence="2 3" key="1">
    <citation type="submission" date="2019-07" db="EMBL/GenBank/DDBJ databases">
        <title>Tepidimonas thermarum AA-1 draft genome.</title>
        <authorList>
            <person name="Da Costa M.S."/>
            <person name="Froufe H.J.C."/>
            <person name="Egas C."/>
            <person name="Albuquerque L."/>
        </authorList>
    </citation>
    <scope>NUCLEOTIDE SEQUENCE [LARGE SCALE GENOMIC DNA]</scope>
    <source>
        <strain evidence="2 3">AA-1</strain>
    </source>
</reference>
<feature type="region of interest" description="Disordered" evidence="1">
    <location>
        <begin position="42"/>
        <end position="65"/>
    </location>
</feature>